<sequence length="1169" mass="129819">MEYSLCNEDKCWRATRGKRTEELLRQPQAALFGTPQPRDVEWDGTKGTAAGLQTVWEEEKDKGWHRIRRHRASSQVAARLSGRLEEASGSPNARRLELFQRRNSSSKLQDLINWTSNGSEESEILHNHGLHGSSAGGEKFRTSHSLKRQIAPPGEQKFGEILEHRFVKANPSDPVGNNRHSGGKASLCVNRDQHDIRGIISHSYMVSDPVVPSHRRISHVHAAENPCRWGVDVLNYQLPEPRKLRGTGTEENLEAGLIPRQSFDEISCVERRMKSTKHRSYTRGHLEPSTLYPAESDSLKFAQGKRRSKVEGDNLDNGMVPCVGPESCRKRCSNQWHMRSIQIDLTPQNSAIEKTGRRQHPGWQRELAICNLQEQTSLDLTGQEYYGDAKKLAPGVANATGRTLTPLGRSPTHPSGERPGLSVASNDTQRFDILLYSTVTHISLVLRIPSLKADLRQRHRDRQLSVIVASCYLRVCWHPWLLEVDFWGDVAFRSATVIPGVDCLTITVPKVEEGLWGSLTAVGNAQLHQDIRERRRIALAEYAEWQDQVQKQRIAARDARKQQQQKHIWRQQQEQREWCKRQKDIQVQQVLQQLHDDTGQPVEFEKTQEKPPRPIADREAWEHKLKCICEPETTTDASSTHEGRQQLQAFVDPCPAAGLSEDSCNIGTLGEKQNTVVNYDDEASTSEGKEGPQARTVAPTTASQGGARMKETSDSPVSKSLVASADKGLTGASNDSQPAQLGIQSVKLLPSTKIKVSFAARRPNKAPARGPLVPPLPQSEPDIGRQICTREKSKDLSRLQESSPPWLHSKATRLLIGGDAAAADETYSLILQPTQRETLHRMFYIKALCGRSLARLASGHTKKALSDCNEAMTLLQELQQQDDEAAAVAGHPVEKGPLQAELLRLQHILLARRSTAFLRLDALDELQQVRKVKEEADTVLRLALTTHHGVGSAHPPSSMPREIQHSHEEKQKTQVCGTTEHAPKTQCLLQRSIEAYVNCLAIIVPQPVEGSKRPGNATTQEVTESAAWRNVQTEEAARVTAVAAQFQAAVQASAANNASFPWAVVAAAVIANMTQAVTELQENSSVSAARLALSTAETLIQHAEERLRLQQIETLPSLSTAEETEERARYRRHHPGGCTTESSHCASTHLATGRLGILHQVRMTALCIS</sequence>
<reference evidence="2" key="2">
    <citation type="submission" date="2013-10" db="EMBL/GenBank/DDBJ databases">
        <authorList>
            <person name="Aslett M."/>
        </authorList>
    </citation>
    <scope>NUCLEOTIDE SEQUENCE [LARGE SCALE GENOMIC DNA]</scope>
    <source>
        <strain evidence="2">Houghton</strain>
    </source>
</reference>
<protein>
    <recommendedName>
        <fullName evidence="4">CS domain-containing protein</fullName>
    </recommendedName>
</protein>
<proteinExistence type="predicted"/>
<accession>U6JXI9</accession>
<evidence type="ECO:0000256" key="1">
    <source>
        <dbReference type="SAM" id="MobiDB-lite"/>
    </source>
</evidence>
<feature type="region of interest" description="Disordered" evidence="1">
    <location>
        <begin position="760"/>
        <end position="783"/>
    </location>
</feature>
<reference evidence="2" key="1">
    <citation type="submission" date="2013-10" db="EMBL/GenBank/DDBJ databases">
        <title>Genomic analysis of the causative agents of coccidiosis in chickens.</title>
        <authorList>
            <person name="Reid A.J."/>
            <person name="Blake D."/>
            <person name="Billington K."/>
            <person name="Browne H."/>
            <person name="Dunn M."/>
            <person name="Hung S."/>
            <person name="Kawahara F."/>
            <person name="Miranda-Saavedra D."/>
            <person name="Mourier T."/>
            <person name="Nagra H."/>
            <person name="Otto T.D."/>
            <person name="Rawlings N."/>
            <person name="Sanchez A."/>
            <person name="Sanders M."/>
            <person name="Subramaniam C."/>
            <person name="Tay Y."/>
            <person name="Dear P."/>
            <person name="Doerig C."/>
            <person name="Gruber A."/>
            <person name="Parkinson J."/>
            <person name="Shirley M."/>
            <person name="Wan K.L."/>
            <person name="Berriman M."/>
            <person name="Tomley F."/>
            <person name="Pain A."/>
        </authorList>
    </citation>
    <scope>NUCLEOTIDE SEQUENCE [LARGE SCALE GENOMIC DNA]</scope>
    <source>
        <strain evidence="2">Houghton</strain>
    </source>
</reference>
<feature type="region of interest" description="Disordered" evidence="1">
    <location>
        <begin position="400"/>
        <end position="422"/>
    </location>
</feature>
<evidence type="ECO:0000313" key="3">
    <source>
        <dbReference type="Proteomes" id="UP000030744"/>
    </source>
</evidence>
<name>U6JXI9_9EIME</name>
<feature type="region of interest" description="Disordered" evidence="1">
    <location>
        <begin position="681"/>
        <end position="718"/>
    </location>
</feature>
<dbReference type="EMBL" id="HG682364">
    <property type="protein sequence ID" value="CDJ30200.1"/>
    <property type="molecule type" value="Genomic_DNA"/>
</dbReference>
<evidence type="ECO:0008006" key="4">
    <source>
        <dbReference type="Google" id="ProtNLM"/>
    </source>
</evidence>
<dbReference type="PANTHER" id="PTHR46492:SF1">
    <property type="entry name" value="DYNEIN AXONEMAL ASSEMBLY FACTOR 4"/>
    <property type="match status" value="1"/>
</dbReference>
<dbReference type="InterPro" id="IPR052004">
    <property type="entry name" value="Dynein_assembly_factor_4"/>
</dbReference>
<dbReference type="AlphaFoldDB" id="U6JXI9"/>
<dbReference type="VEuPathDB" id="ToxoDB:EMH_0026800"/>
<dbReference type="GO" id="GO:0036158">
    <property type="term" value="P:outer dynein arm assembly"/>
    <property type="evidence" value="ECO:0007669"/>
    <property type="project" value="TreeGrafter"/>
</dbReference>
<gene>
    <name evidence="2" type="ORF">EMH_0026800</name>
</gene>
<organism evidence="2 3">
    <name type="scientific">Eimeria mitis</name>
    <dbReference type="NCBI Taxonomy" id="44415"/>
    <lineage>
        <taxon>Eukaryota</taxon>
        <taxon>Sar</taxon>
        <taxon>Alveolata</taxon>
        <taxon>Apicomplexa</taxon>
        <taxon>Conoidasida</taxon>
        <taxon>Coccidia</taxon>
        <taxon>Eucoccidiorida</taxon>
        <taxon>Eimeriorina</taxon>
        <taxon>Eimeriidae</taxon>
        <taxon>Eimeria</taxon>
    </lineage>
</organism>
<dbReference type="Proteomes" id="UP000030744">
    <property type="component" value="Unassembled WGS sequence"/>
</dbReference>
<dbReference type="GO" id="GO:0003341">
    <property type="term" value="P:cilium movement"/>
    <property type="evidence" value="ECO:0007669"/>
    <property type="project" value="TreeGrafter"/>
</dbReference>
<dbReference type="RefSeq" id="XP_013352767.1">
    <property type="nucleotide sequence ID" value="XM_013497313.1"/>
</dbReference>
<dbReference type="OrthoDB" id="345163at2759"/>
<evidence type="ECO:0000313" key="2">
    <source>
        <dbReference type="EMBL" id="CDJ30200.1"/>
    </source>
</evidence>
<dbReference type="PANTHER" id="PTHR46492">
    <property type="entry name" value="DYNEIN ASSEMBLY FACTOR 4, AXONEMAL"/>
    <property type="match status" value="1"/>
</dbReference>
<dbReference type="GO" id="GO:0036159">
    <property type="term" value="P:inner dynein arm assembly"/>
    <property type="evidence" value="ECO:0007669"/>
    <property type="project" value="TreeGrafter"/>
</dbReference>
<feature type="region of interest" description="Disordered" evidence="1">
    <location>
        <begin position="597"/>
        <end position="616"/>
    </location>
</feature>
<keyword evidence="3" id="KW-1185">Reference proteome</keyword>
<dbReference type="GeneID" id="25377546"/>